<keyword evidence="2" id="KW-1185">Reference proteome</keyword>
<protein>
    <submittedName>
        <fullName evidence="1">Uncharacterized protein</fullName>
    </submittedName>
</protein>
<dbReference type="EMBL" id="JBDFQZ010000007">
    <property type="protein sequence ID" value="KAK9704789.1"/>
    <property type="molecule type" value="Genomic_DNA"/>
</dbReference>
<reference evidence="1" key="1">
    <citation type="submission" date="2024-03" db="EMBL/GenBank/DDBJ databases">
        <title>WGS assembly of Saponaria officinalis var. Norfolk2.</title>
        <authorList>
            <person name="Jenkins J."/>
            <person name="Shu S."/>
            <person name="Grimwood J."/>
            <person name="Barry K."/>
            <person name="Goodstein D."/>
            <person name="Schmutz J."/>
            <person name="Leebens-Mack J."/>
            <person name="Osbourn A."/>
        </authorList>
    </citation>
    <scope>NUCLEOTIDE SEQUENCE [LARGE SCALE GENOMIC DNA]</scope>
    <source>
        <strain evidence="1">JIC</strain>
    </source>
</reference>
<dbReference type="Proteomes" id="UP001443914">
    <property type="component" value="Unassembled WGS sequence"/>
</dbReference>
<accession>A0AAW1JKS8</accession>
<name>A0AAW1JKS8_SAPOF</name>
<dbReference type="AlphaFoldDB" id="A0AAW1JKS8"/>
<organism evidence="1 2">
    <name type="scientific">Saponaria officinalis</name>
    <name type="common">Common soapwort</name>
    <name type="synonym">Lychnis saponaria</name>
    <dbReference type="NCBI Taxonomy" id="3572"/>
    <lineage>
        <taxon>Eukaryota</taxon>
        <taxon>Viridiplantae</taxon>
        <taxon>Streptophyta</taxon>
        <taxon>Embryophyta</taxon>
        <taxon>Tracheophyta</taxon>
        <taxon>Spermatophyta</taxon>
        <taxon>Magnoliopsida</taxon>
        <taxon>eudicotyledons</taxon>
        <taxon>Gunneridae</taxon>
        <taxon>Pentapetalae</taxon>
        <taxon>Caryophyllales</taxon>
        <taxon>Caryophyllaceae</taxon>
        <taxon>Caryophylleae</taxon>
        <taxon>Saponaria</taxon>
    </lineage>
</organism>
<comment type="caution">
    <text evidence="1">The sequence shown here is derived from an EMBL/GenBank/DDBJ whole genome shotgun (WGS) entry which is preliminary data.</text>
</comment>
<sequence length="52" mass="5777">MEDEGLLRQGVSSSSELAVKFRIQKKLSIVNVMTEMSKRVKLLLSKESPSAP</sequence>
<evidence type="ECO:0000313" key="2">
    <source>
        <dbReference type="Proteomes" id="UP001443914"/>
    </source>
</evidence>
<evidence type="ECO:0000313" key="1">
    <source>
        <dbReference type="EMBL" id="KAK9704789.1"/>
    </source>
</evidence>
<gene>
    <name evidence="1" type="ORF">RND81_07G011100</name>
</gene>
<proteinExistence type="predicted"/>